<dbReference type="PROSITE" id="PS51682">
    <property type="entry name" value="SAM_OMT_I"/>
    <property type="match status" value="1"/>
</dbReference>
<dbReference type="Proteomes" id="UP001589750">
    <property type="component" value="Unassembled WGS sequence"/>
</dbReference>
<dbReference type="InterPro" id="IPR050362">
    <property type="entry name" value="Cation-dep_OMT"/>
</dbReference>
<keyword evidence="5" id="KW-1185">Reference proteome</keyword>
<dbReference type="InterPro" id="IPR029063">
    <property type="entry name" value="SAM-dependent_MTases_sf"/>
</dbReference>
<accession>A0ABV5KCR1</accession>
<evidence type="ECO:0000256" key="1">
    <source>
        <dbReference type="ARBA" id="ARBA00022603"/>
    </source>
</evidence>
<keyword evidence="3" id="KW-0949">S-adenosyl-L-methionine</keyword>
<feature type="non-terminal residue" evidence="4">
    <location>
        <position position="1"/>
    </location>
</feature>
<dbReference type="RefSeq" id="WP_379142070.1">
    <property type="nucleotide sequence ID" value="NZ_JBHMDG010000022.1"/>
</dbReference>
<comment type="caution">
    <text evidence="4">The sequence shown here is derived from an EMBL/GenBank/DDBJ whole genome shotgun (WGS) entry which is preliminary data.</text>
</comment>
<dbReference type="PANTHER" id="PTHR10509">
    <property type="entry name" value="O-METHYLTRANSFERASE-RELATED"/>
    <property type="match status" value="1"/>
</dbReference>
<protein>
    <submittedName>
        <fullName evidence="4">O-methyltransferase</fullName>
        <ecNumber evidence="4">2.1.1.-</ecNumber>
    </submittedName>
</protein>
<dbReference type="SUPFAM" id="SSF53335">
    <property type="entry name" value="S-adenosyl-L-methionine-dependent methyltransferases"/>
    <property type="match status" value="1"/>
</dbReference>
<keyword evidence="2 4" id="KW-0808">Transferase</keyword>
<dbReference type="Gene3D" id="3.40.50.150">
    <property type="entry name" value="Vaccinia Virus protein VP39"/>
    <property type="match status" value="1"/>
</dbReference>
<organism evidence="4 5">
    <name type="scientific">Nocardioides plantarum</name>
    <dbReference type="NCBI Taxonomy" id="29299"/>
    <lineage>
        <taxon>Bacteria</taxon>
        <taxon>Bacillati</taxon>
        <taxon>Actinomycetota</taxon>
        <taxon>Actinomycetes</taxon>
        <taxon>Propionibacteriales</taxon>
        <taxon>Nocardioidaceae</taxon>
        <taxon>Nocardioides</taxon>
    </lineage>
</organism>
<reference evidence="4 5" key="1">
    <citation type="submission" date="2024-09" db="EMBL/GenBank/DDBJ databases">
        <authorList>
            <person name="Sun Q."/>
            <person name="Mori K."/>
        </authorList>
    </citation>
    <scope>NUCLEOTIDE SEQUENCE [LARGE SCALE GENOMIC DNA]</scope>
    <source>
        <strain evidence="4 5">JCM 9626</strain>
    </source>
</reference>
<evidence type="ECO:0000256" key="2">
    <source>
        <dbReference type="ARBA" id="ARBA00022679"/>
    </source>
</evidence>
<evidence type="ECO:0000256" key="3">
    <source>
        <dbReference type="ARBA" id="ARBA00022691"/>
    </source>
</evidence>
<name>A0ABV5KCR1_9ACTN</name>
<sequence>ARPVTPVGIAAELLASVVGRLDGGTVDPDVLADLARAHSLVAGLDDYVARCTSPASPALVALEERTRAEPWGDGPLEQEMLSGHVEGAFLRMLVAVTGARRVLEIGMFTGYSALAMAEAMPDGSRLVACEVDERAVAIAREAFAASSRGAVVDVRVGPAAETLYRLALDGESFDLVFLDADKAGYAAYLDRLLDLDLLAPDGVVVVDNTLLQGEPWAPASGTPTPPGAAIADFNARVAADDRVEQVLLPLRDGVTLIRRVA</sequence>
<dbReference type="Pfam" id="PF01596">
    <property type="entry name" value="Methyltransf_3"/>
    <property type="match status" value="1"/>
</dbReference>
<dbReference type="InterPro" id="IPR002935">
    <property type="entry name" value="SAM_O-MeTrfase"/>
</dbReference>
<gene>
    <name evidence="4" type="ORF">ACFFRI_15870</name>
</gene>
<dbReference type="EMBL" id="JBHMDG010000022">
    <property type="protein sequence ID" value="MFB9314534.1"/>
    <property type="molecule type" value="Genomic_DNA"/>
</dbReference>
<keyword evidence="1 4" id="KW-0489">Methyltransferase</keyword>
<dbReference type="PANTHER" id="PTHR10509:SF14">
    <property type="entry name" value="CAFFEOYL-COA O-METHYLTRANSFERASE 3-RELATED"/>
    <property type="match status" value="1"/>
</dbReference>
<dbReference type="GO" id="GO:0032259">
    <property type="term" value="P:methylation"/>
    <property type="evidence" value="ECO:0007669"/>
    <property type="project" value="UniProtKB-KW"/>
</dbReference>
<dbReference type="GO" id="GO:0008168">
    <property type="term" value="F:methyltransferase activity"/>
    <property type="evidence" value="ECO:0007669"/>
    <property type="project" value="UniProtKB-KW"/>
</dbReference>
<evidence type="ECO:0000313" key="4">
    <source>
        <dbReference type="EMBL" id="MFB9314534.1"/>
    </source>
</evidence>
<evidence type="ECO:0000313" key="5">
    <source>
        <dbReference type="Proteomes" id="UP001589750"/>
    </source>
</evidence>
<dbReference type="CDD" id="cd02440">
    <property type="entry name" value="AdoMet_MTases"/>
    <property type="match status" value="1"/>
</dbReference>
<dbReference type="EC" id="2.1.1.-" evidence="4"/>
<proteinExistence type="predicted"/>